<dbReference type="PROSITE" id="PS50261">
    <property type="entry name" value="G_PROTEIN_RECEP_F2_4"/>
    <property type="match status" value="1"/>
</dbReference>
<evidence type="ECO:0000256" key="3">
    <source>
        <dbReference type="ARBA" id="ARBA00022989"/>
    </source>
</evidence>
<keyword evidence="4 5" id="KW-0472">Membrane</keyword>
<evidence type="ECO:0000256" key="1">
    <source>
        <dbReference type="ARBA" id="ARBA00004141"/>
    </source>
</evidence>
<dbReference type="InterPro" id="IPR053231">
    <property type="entry name" value="GPCR_LN-TM7"/>
</dbReference>
<name>A0AAD9NIY6_9ANNE</name>
<evidence type="ECO:0000256" key="2">
    <source>
        <dbReference type="ARBA" id="ARBA00022692"/>
    </source>
</evidence>
<proteinExistence type="predicted"/>
<feature type="transmembrane region" description="Helical" evidence="5">
    <location>
        <begin position="107"/>
        <end position="127"/>
    </location>
</feature>
<protein>
    <recommendedName>
        <fullName evidence="6">G-protein coupled receptors family 2 profile 2 domain-containing protein</fullName>
    </recommendedName>
</protein>
<dbReference type="PANTHER" id="PTHR45902">
    <property type="entry name" value="LATROPHILIN RECEPTOR-LIKE PROTEIN A"/>
    <property type="match status" value="1"/>
</dbReference>
<evidence type="ECO:0000256" key="5">
    <source>
        <dbReference type="SAM" id="Phobius"/>
    </source>
</evidence>
<dbReference type="Gene3D" id="1.20.1070.10">
    <property type="entry name" value="Rhodopsin 7-helix transmembrane proteins"/>
    <property type="match status" value="2"/>
</dbReference>
<keyword evidence="8" id="KW-1185">Reference proteome</keyword>
<dbReference type="InterPro" id="IPR000832">
    <property type="entry name" value="GPCR_2_secretin-like"/>
</dbReference>
<dbReference type="Proteomes" id="UP001208570">
    <property type="component" value="Unassembled WGS sequence"/>
</dbReference>
<feature type="transmembrane region" description="Helical" evidence="5">
    <location>
        <begin position="180"/>
        <end position="202"/>
    </location>
</feature>
<keyword evidence="3 5" id="KW-1133">Transmembrane helix</keyword>
<dbReference type="AlphaFoldDB" id="A0AAD9NIY6"/>
<evidence type="ECO:0000256" key="4">
    <source>
        <dbReference type="ARBA" id="ARBA00023136"/>
    </source>
</evidence>
<feature type="transmembrane region" description="Helical" evidence="5">
    <location>
        <begin position="139"/>
        <end position="159"/>
    </location>
</feature>
<comment type="subcellular location">
    <subcellularLocation>
        <location evidence="1">Membrane</location>
        <topology evidence="1">Multi-pass membrane protein</topology>
    </subcellularLocation>
</comment>
<dbReference type="InterPro" id="IPR017981">
    <property type="entry name" value="GPCR_2-like_7TM"/>
</dbReference>
<evidence type="ECO:0000313" key="7">
    <source>
        <dbReference type="EMBL" id="KAK2170273.1"/>
    </source>
</evidence>
<dbReference type="EMBL" id="JAODUP010000003">
    <property type="protein sequence ID" value="KAK2170273.1"/>
    <property type="molecule type" value="Genomic_DNA"/>
</dbReference>
<evidence type="ECO:0000313" key="8">
    <source>
        <dbReference type="Proteomes" id="UP001208570"/>
    </source>
</evidence>
<dbReference type="GO" id="GO:0016020">
    <property type="term" value="C:membrane"/>
    <property type="evidence" value="ECO:0007669"/>
    <property type="project" value="UniProtKB-SubCell"/>
</dbReference>
<dbReference type="Pfam" id="PF00002">
    <property type="entry name" value="7tm_2"/>
    <property type="match status" value="1"/>
</dbReference>
<comment type="caution">
    <text evidence="7">The sequence shown here is derived from an EMBL/GenBank/DDBJ whole genome shotgun (WGS) entry which is preliminary data.</text>
</comment>
<sequence>MANGGNTSCHDICPNGSDASVFEENASCPHLCNDSVRCLFNCQQPNNSTAGTTERPGDLLVFLENPSTIEGLLFLVGNVISVTCLVSTVLVHLFLKKQLWTIQGQSLTSLIVALFFAKLAFQVNPYFNVNKYLCSLVSILQHYFCMSAFLWLSVLIYSVSKFTSLTEIAAKKGKTVLMVYIAYAWGVPSMAVMTCLVVEFLLRFGSSYGNARAKKIRRSPEYETMNASKRKEMLFGHTDIEVKGHSVRSYFTVSVLMTTAWLTGFAASNQKQFCTLWFCDWWIFFVILNCLQGVYIFMNFSLNQEVYALLQEKCYMRMRRLRRFMRKGVRKRPRLQRSKRYKEMNEEGIPSTFSHHNIQTISGTVNDTSSV</sequence>
<feature type="transmembrane region" description="Helical" evidence="5">
    <location>
        <begin position="279"/>
        <end position="298"/>
    </location>
</feature>
<dbReference type="PANTHER" id="PTHR45902:SF4">
    <property type="entry name" value="G-PROTEIN COUPLED RECEPTORS FAMILY 2 PROFILE 2 DOMAIN-CONTAINING PROTEIN"/>
    <property type="match status" value="1"/>
</dbReference>
<gene>
    <name evidence="7" type="ORF">LSH36_3g01030</name>
</gene>
<accession>A0AAD9NIY6</accession>
<dbReference type="GO" id="GO:0007166">
    <property type="term" value="P:cell surface receptor signaling pathway"/>
    <property type="evidence" value="ECO:0007669"/>
    <property type="project" value="InterPro"/>
</dbReference>
<organism evidence="7 8">
    <name type="scientific">Paralvinella palmiformis</name>
    <dbReference type="NCBI Taxonomy" id="53620"/>
    <lineage>
        <taxon>Eukaryota</taxon>
        <taxon>Metazoa</taxon>
        <taxon>Spiralia</taxon>
        <taxon>Lophotrochozoa</taxon>
        <taxon>Annelida</taxon>
        <taxon>Polychaeta</taxon>
        <taxon>Sedentaria</taxon>
        <taxon>Canalipalpata</taxon>
        <taxon>Terebellida</taxon>
        <taxon>Terebelliformia</taxon>
        <taxon>Alvinellidae</taxon>
        <taxon>Paralvinella</taxon>
    </lineage>
</organism>
<feature type="domain" description="G-protein coupled receptors family 2 profile 2" evidence="6">
    <location>
        <begin position="70"/>
        <end position="199"/>
    </location>
</feature>
<dbReference type="GO" id="GO:0004930">
    <property type="term" value="F:G protein-coupled receptor activity"/>
    <property type="evidence" value="ECO:0007669"/>
    <property type="project" value="InterPro"/>
</dbReference>
<feature type="transmembrane region" description="Helical" evidence="5">
    <location>
        <begin position="249"/>
        <end position="267"/>
    </location>
</feature>
<feature type="transmembrane region" description="Helical" evidence="5">
    <location>
        <begin position="72"/>
        <end position="95"/>
    </location>
</feature>
<reference evidence="7" key="1">
    <citation type="journal article" date="2023" name="Mol. Biol. Evol.">
        <title>Third-Generation Sequencing Reveals the Adaptive Role of the Epigenome in Three Deep-Sea Polychaetes.</title>
        <authorList>
            <person name="Perez M."/>
            <person name="Aroh O."/>
            <person name="Sun Y."/>
            <person name="Lan Y."/>
            <person name="Juniper S.K."/>
            <person name="Young C.R."/>
            <person name="Angers B."/>
            <person name="Qian P.Y."/>
        </authorList>
    </citation>
    <scope>NUCLEOTIDE SEQUENCE</scope>
    <source>
        <strain evidence="7">P08H-3</strain>
    </source>
</reference>
<keyword evidence="2 5" id="KW-0812">Transmembrane</keyword>
<evidence type="ECO:0000259" key="6">
    <source>
        <dbReference type="PROSITE" id="PS50261"/>
    </source>
</evidence>